<feature type="transmembrane region" description="Helical" evidence="1">
    <location>
        <begin position="34"/>
        <end position="56"/>
    </location>
</feature>
<dbReference type="Proteomes" id="UP000034487">
    <property type="component" value="Unassembled WGS sequence"/>
</dbReference>
<dbReference type="EMBL" id="LCMV01000014">
    <property type="protein sequence ID" value="KKU43914.1"/>
    <property type="molecule type" value="Genomic_DNA"/>
</dbReference>
<keyword evidence="1" id="KW-1133">Transmembrane helix</keyword>
<evidence type="ECO:0000313" key="2">
    <source>
        <dbReference type="EMBL" id="KKU43914.1"/>
    </source>
</evidence>
<evidence type="ECO:0000313" key="3">
    <source>
        <dbReference type="Proteomes" id="UP000034487"/>
    </source>
</evidence>
<dbReference type="AlphaFoldDB" id="A0A0G1QG08"/>
<keyword evidence="1" id="KW-0812">Transmembrane</keyword>
<dbReference type="Gene3D" id="2.60.40.10">
    <property type="entry name" value="Immunoglobulins"/>
    <property type="match status" value="1"/>
</dbReference>
<proteinExistence type="predicted"/>
<sequence length="477" mass="50778">MTKLPNWTFRHSIRNSKFKIRNYPRTRGFTLIELILDAFVITVIFGAVIGSFLVMLNATNSGKIRTMAGALANEQIEYLRNLPYDSLSTQNGTILPQGNIPDSQTVTRGGVSFTLNTTIIFVDDPFDGCVIPAGANTWSCTDGATSTTFDVVPVDYKRINVEALKVGTPTVLIKLSSNAAAKAAETPSNTGMMLVKVINAQGLPVSSATVTVDNTANGTSLQGITNDQGYVFVANLLPDNQNGYHIVATKTGYSSDYTTSRTSQNPNQVQPDVDINVQQVTIQTLAIDLLSNMTVTLTDQNGLPLTGLNVTATSTKITATNPDTPKNIYSVIGTGGPIIFSNIEWDSYGLTVGGGYYIVSTSPYQNVSVNPNTTLDVTLTVTANPNWPRIVSVSPTSGTSGASVEVVIEGDNFTGNTTVLLRKVGYSDILPTVTSVDPNQKSVTATFDLTGATTGSWDLLLDSNGQVVTQINGFIVS</sequence>
<dbReference type="InterPro" id="IPR008969">
    <property type="entry name" value="CarboxyPept-like_regulatory"/>
</dbReference>
<gene>
    <name evidence="2" type="ORF">UX60_C0014G0013</name>
</gene>
<dbReference type="Gene3D" id="2.60.40.1120">
    <property type="entry name" value="Carboxypeptidase-like, regulatory domain"/>
    <property type="match status" value="1"/>
</dbReference>
<keyword evidence="1" id="KW-0472">Membrane</keyword>
<accession>A0A0G1QG08</accession>
<reference evidence="2 3" key="1">
    <citation type="journal article" date="2015" name="Nature">
        <title>rRNA introns, odd ribosomes, and small enigmatic genomes across a large radiation of phyla.</title>
        <authorList>
            <person name="Brown C.T."/>
            <person name="Hug L.A."/>
            <person name="Thomas B.C."/>
            <person name="Sharon I."/>
            <person name="Castelle C.J."/>
            <person name="Singh A."/>
            <person name="Wilkins M.J."/>
            <person name="Williams K.H."/>
            <person name="Banfield J.F."/>
        </authorList>
    </citation>
    <scope>NUCLEOTIDE SEQUENCE [LARGE SCALE GENOMIC DNA]</scope>
</reference>
<comment type="caution">
    <text evidence="2">The sequence shown here is derived from an EMBL/GenBank/DDBJ whole genome shotgun (WGS) entry which is preliminary data.</text>
</comment>
<evidence type="ECO:0000256" key="1">
    <source>
        <dbReference type="SAM" id="Phobius"/>
    </source>
</evidence>
<name>A0A0G1QG08_9BACT</name>
<dbReference type="InterPro" id="IPR013783">
    <property type="entry name" value="Ig-like_fold"/>
</dbReference>
<organism evidence="2 3">
    <name type="scientific">Berkelbacteria bacterium GW2011_GWA2_46_7</name>
    <dbReference type="NCBI Taxonomy" id="1618335"/>
    <lineage>
        <taxon>Bacteria</taxon>
        <taxon>Candidatus Berkelbacteria</taxon>
    </lineage>
</organism>
<protein>
    <recommendedName>
        <fullName evidence="4">IPT/TIG domain-containing protein</fullName>
    </recommendedName>
</protein>
<dbReference type="SUPFAM" id="SSF49464">
    <property type="entry name" value="Carboxypeptidase regulatory domain-like"/>
    <property type="match status" value="1"/>
</dbReference>
<evidence type="ECO:0008006" key="4">
    <source>
        <dbReference type="Google" id="ProtNLM"/>
    </source>
</evidence>